<accession>A0A0L8IGN6</accession>
<gene>
    <name evidence="2" type="ORF">OCBIM_22007601mg</name>
</gene>
<evidence type="ECO:0000313" key="2">
    <source>
        <dbReference type="EMBL" id="KOG00179.1"/>
    </source>
</evidence>
<name>A0A0L8IGN6_OCTBM</name>
<protein>
    <submittedName>
        <fullName evidence="2">Uncharacterized protein</fullName>
    </submittedName>
</protein>
<proteinExistence type="predicted"/>
<organism evidence="2">
    <name type="scientific">Octopus bimaculoides</name>
    <name type="common">California two-spotted octopus</name>
    <dbReference type="NCBI Taxonomy" id="37653"/>
    <lineage>
        <taxon>Eukaryota</taxon>
        <taxon>Metazoa</taxon>
        <taxon>Spiralia</taxon>
        <taxon>Lophotrochozoa</taxon>
        <taxon>Mollusca</taxon>
        <taxon>Cephalopoda</taxon>
        <taxon>Coleoidea</taxon>
        <taxon>Octopodiformes</taxon>
        <taxon>Octopoda</taxon>
        <taxon>Incirrata</taxon>
        <taxon>Octopodidae</taxon>
        <taxon>Octopus</taxon>
    </lineage>
</organism>
<feature type="signal peptide" evidence="1">
    <location>
        <begin position="1"/>
        <end position="24"/>
    </location>
</feature>
<keyword evidence="1" id="KW-0732">Signal</keyword>
<evidence type="ECO:0000256" key="1">
    <source>
        <dbReference type="SAM" id="SignalP"/>
    </source>
</evidence>
<dbReference type="EMBL" id="KQ415844">
    <property type="protein sequence ID" value="KOG00179.1"/>
    <property type="molecule type" value="Genomic_DNA"/>
</dbReference>
<feature type="chain" id="PRO_5005584396" evidence="1">
    <location>
        <begin position="25"/>
        <end position="50"/>
    </location>
</feature>
<sequence>MWLSVKCRCIACLIVHFHWQYMSSYNDHSCNQTVITRQTNEFFLTNISNI</sequence>
<dbReference type="AlphaFoldDB" id="A0A0L8IGN6"/>
<reference evidence="2" key="1">
    <citation type="submission" date="2015-07" db="EMBL/GenBank/DDBJ databases">
        <title>MeaNS - Measles Nucleotide Surveillance Program.</title>
        <authorList>
            <person name="Tran T."/>
            <person name="Druce J."/>
        </authorList>
    </citation>
    <scope>NUCLEOTIDE SEQUENCE</scope>
    <source>
        <strain evidence="2">UCB-OBI-ISO-001</strain>
        <tissue evidence="2">Gonad</tissue>
    </source>
</reference>